<evidence type="ECO:0000256" key="10">
    <source>
        <dbReference type="ARBA" id="ARBA00023163"/>
    </source>
</evidence>
<comment type="subcellular location">
    <subcellularLocation>
        <location evidence="2">Nucleus</location>
    </subcellularLocation>
</comment>
<dbReference type="SMART" id="SM00431">
    <property type="entry name" value="SCAN"/>
    <property type="match status" value="1"/>
</dbReference>
<evidence type="ECO:0008006" key="19">
    <source>
        <dbReference type="Google" id="ProtNLM"/>
    </source>
</evidence>
<evidence type="ECO:0000256" key="13">
    <source>
        <dbReference type="SAM" id="MobiDB-lite"/>
    </source>
</evidence>
<evidence type="ECO:0000256" key="8">
    <source>
        <dbReference type="ARBA" id="ARBA00023015"/>
    </source>
</evidence>
<evidence type="ECO:0000256" key="11">
    <source>
        <dbReference type="ARBA" id="ARBA00023242"/>
    </source>
</evidence>
<evidence type="ECO:0000256" key="4">
    <source>
        <dbReference type="ARBA" id="ARBA00022723"/>
    </source>
</evidence>
<keyword evidence="5" id="KW-0677">Repeat</keyword>
<dbReference type="FunFam" id="3.30.160.60:FF:000671">
    <property type="entry name" value="Zinc finger protein 26"/>
    <property type="match status" value="1"/>
</dbReference>
<dbReference type="InterPro" id="IPR013087">
    <property type="entry name" value="Znf_C2H2_type"/>
</dbReference>
<accession>A0A803TT95</accession>
<feature type="domain" description="C2H2-type" evidence="15">
    <location>
        <begin position="1033"/>
        <end position="1059"/>
    </location>
</feature>
<dbReference type="FunFam" id="3.30.160.60:FF:000688">
    <property type="entry name" value="zinc finger protein 197 isoform X1"/>
    <property type="match status" value="1"/>
</dbReference>
<feature type="domain" description="C2H2-type" evidence="15">
    <location>
        <begin position="634"/>
        <end position="661"/>
    </location>
</feature>
<feature type="transmembrane region" description="Helical" evidence="14">
    <location>
        <begin position="14"/>
        <end position="33"/>
    </location>
</feature>
<keyword evidence="9" id="KW-0238">DNA-binding</keyword>
<organism evidence="17 18">
    <name type="scientific">Anolis carolinensis</name>
    <name type="common">Green anole</name>
    <name type="synonym">American chameleon</name>
    <dbReference type="NCBI Taxonomy" id="28377"/>
    <lineage>
        <taxon>Eukaryota</taxon>
        <taxon>Metazoa</taxon>
        <taxon>Chordata</taxon>
        <taxon>Craniata</taxon>
        <taxon>Vertebrata</taxon>
        <taxon>Euteleostomi</taxon>
        <taxon>Lepidosauria</taxon>
        <taxon>Squamata</taxon>
        <taxon>Bifurcata</taxon>
        <taxon>Unidentata</taxon>
        <taxon>Episquamata</taxon>
        <taxon>Toxicofera</taxon>
        <taxon>Iguania</taxon>
        <taxon>Dactyloidae</taxon>
        <taxon>Anolis</taxon>
    </lineage>
</organism>
<keyword evidence="6 12" id="KW-0863">Zinc-finger</keyword>
<protein>
    <recommendedName>
        <fullName evidence="19">Zinc finger protein 445</fullName>
    </recommendedName>
</protein>
<dbReference type="FunFam" id="3.30.160.60:FF:000771">
    <property type="entry name" value="zinc finger protein 648"/>
    <property type="match status" value="1"/>
</dbReference>
<keyword evidence="14" id="KW-0472">Membrane</keyword>
<evidence type="ECO:0000256" key="1">
    <source>
        <dbReference type="ARBA" id="ARBA00003767"/>
    </source>
</evidence>
<feature type="domain" description="C2H2-type" evidence="15">
    <location>
        <begin position="936"/>
        <end position="964"/>
    </location>
</feature>
<evidence type="ECO:0000256" key="2">
    <source>
        <dbReference type="ARBA" id="ARBA00004123"/>
    </source>
</evidence>
<dbReference type="CDD" id="cd07936">
    <property type="entry name" value="SCAN"/>
    <property type="match status" value="1"/>
</dbReference>
<evidence type="ECO:0000256" key="5">
    <source>
        <dbReference type="ARBA" id="ARBA00022737"/>
    </source>
</evidence>
<feature type="domain" description="C2H2-type" evidence="15">
    <location>
        <begin position="433"/>
        <end position="460"/>
    </location>
</feature>
<keyword evidence="14" id="KW-1133">Transmembrane helix</keyword>
<sequence length="1059" mass="121440">METFAVNIFSFPSAQINSFVTFLLFLVVCFLFFQESNQKEHLASSAIEKTMSGQKDTLIGESQDEDSGSPFPAAAQSRGPEGTTKYFGNCPVVKEEPEEAPAQQWETQWQEYLSSVDDSASLPEAPHFPQEPAPWDDTPAFLASFEQVAKAYQWPEEEWAGRLLPTLKGEAELAFSSLEDEEREDYWKVKAAILRGDTLNQEKSRQCFRRFCYQQADGPRGTYNQLQEFCRQWLKAERNSKEQILELLILEQFLTVLPAEIQGWVKKHHLESGAQAVSLAEDFLLQQGLPLVKEERTIESQGEGSVILSELEESLSDAGPRPQLCRVSEMEEDTDFSDTDLLADGEDEENHLQEYPEHRRTHSGEHPYRCSDCGEGFLSRLSLEAHQRVHMGQKASLSPPEVTVYICGECGETFNSTLDLNAHERIHAGQKSCTCKECGESFSQMLDLREHQRTHSGFKTSGSGENNLWASSHKNHRDIHSGNTNTLTLREETRTKKKTLSCPRCGEVCTCTWKLRWQLKNKSSLNVSRTRRNSYKCSKCQKCFASEITLSIHQCIYIGEKRKQLNTPLRREIVPKRKDFANQSLRKEKPYRCTDCGESFLWAVSLKRHRKKAHKGKKSVPVLEKVPGIQGKRYACQECGESFERQGLLKIHQCVRAKKKPYSCAICGDRFQWGVSLYRHRKEVHKWKTFPQHLQTVPGRKEKIHTCKKCGKNFNRPWRLMAHRCNPVAENPHPSPEHGQTLPQNISGAGTKCFSCPVCKKKFARENHLNAHQHIHTGEEPYQCGSCGERFMWRPSFYSHRRKVHKGIARLTRATPCVKGKCTVCGKSSMWEATFEKLTKNHRRENPTFSHKKKGTRLQGDPNTCKVCGKTFSDRSYVAKHQRIHTGNQPYQCSDCELTFRWRTSFINHRKIHKHHKPSKLIQKLSGTEKTSMKSYKCSHCGESFLGLAALDLHQMTDHIGKKLVPLLERIPNTQYVMAFKTGKRSHKQTEGLMQKPTQKDSKSYACSQCGKSFAYPSSLWRHQYVHLPVKLFQCHLCGKKFMLKEYLAKHMKRHAGLQ</sequence>
<dbReference type="Proteomes" id="UP000001646">
    <property type="component" value="Unplaced"/>
</dbReference>
<feature type="domain" description="C2H2-type" evidence="15">
    <location>
        <begin position="863"/>
        <end position="890"/>
    </location>
</feature>
<dbReference type="GO" id="GO:0008270">
    <property type="term" value="F:zinc ion binding"/>
    <property type="evidence" value="ECO:0007669"/>
    <property type="project" value="UniProtKB-KW"/>
</dbReference>
<evidence type="ECO:0000259" key="15">
    <source>
        <dbReference type="PROSITE" id="PS50157"/>
    </source>
</evidence>
<evidence type="ECO:0000256" key="9">
    <source>
        <dbReference type="ARBA" id="ARBA00023125"/>
    </source>
</evidence>
<evidence type="ECO:0000256" key="6">
    <source>
        <dbReference type="ARBA" id="ARBA00022771"/>
    </source>
</evidence>
<feature type="domain" description="C2H2-type" evidence="15">
    <location>
        <begin position="405"/>
        <end position="432"/>
    </location>
</feature>
<dbReference type="InterPro" id="IPR036236">
    <property type="entry name" value="Znf_C2H2_sf"/>
</dbReference>
<keyword evidence="14" id="KW-0812">Transmembrane</keyword>
<dbReference type="InterPro" id="IPR038269">
    <property type="entry name" value="SCAN_sf"/>
</dbReference>
<evidence type="ECO:0000256" key="12">
    <source>
        <dbReference type="PROSITE-ProRule" id="PRU00042"/>
    </source>
</evidence>
<feature type="domain" description="C2H2-type" evidence="15">
    <location>
        <begin position="662"/>
        <end position="685"/>
    </location>
</feature>
<feature type="domain" description="C2H2-type" evidence="15">
    <location>
        <begin position="1005"/>
        <end position="1032"/>
    </location>
</feature>
<proteinExistence type="inferred from homology"/>
<evidence type="ECO:0000259" key="16">
    <source>
        <dbReference type="PROSITE" id="PS50804"/>
    </source>
</evidence>
<dbReference type="Gene3D" id="3.30.160.60">
    <property type="entry name" value="Classic Zinc Finger"/>
    <property type="match status" value="12"/>
</dbReference>
<keyword evidence="7" id="KW-0862">Zinc</keyword>
<dbReference type="Gene3D" id="1.10.4020.10">
    <property type="entry name" value="DNA breaking-rejoining enzymes"/>
    <property type="match status" value="1"/>
</dbReference>
<comment type="function">
    <text evidence="1">May be involved in transcriptional regulation.</text>
</comment>
<dbReference type="GeneTree" id="ENSGT01150000286939"/>
<keyword evidence="11" id="KW-0539">Nucleus</keyword>
<feature type="region of interest" description="Disordered" evidence="13">
    <location>
        <begin position="59"/>
        <end position="86"/>
    </location>
</feature>
<feature type="domain" description="C2H2-type" evidence="15">
    <location>
        <begin position="754"/>
        <end position="781"/>
    </location>
</feature>
<evidence type="ECO:0000256" key="7">
    <source>
        <dbReference type="ARBA" id="ARBA00022833"/>
    </source>
</evidence>
<dbReference type="PANTHER" id="PTHR24399:SF23">
    <property type="entry name" value="C2H2-TYPE DOMAIN-CONTAINING PROTEIN"/>
    <property type="match status" value="1"/>
</dbReference>
<dbReference type="GO" id="GO:0003677">
    <property type="term" value="F:DNA binding"/>
    <property type="evidence" value="ECO:0007669"/>
    <property type="project" value="UniProtKB-KW"/>
</dbReference>
<feature type="domain" description="C2H2-type" evidence="15">
    <location>
        <begin position="535"/>
        <end position="562"/>
    </location>
</feature>
<dbReference type="SUPFAM" id="SSF57667">
    <property type="entry name" value="beta-beta-alpha zinc fingers"/>
    <property type="match status" value="8"/>
</dbReference>
<dbReference type="InParanoid" id="A0A803TT95"/>
<dbReference type="GO" id="GO:0005634">
    <property type="term" value="C:nucleus"/>
    <property type="evidence" value="ECO:0000318"/>
    <property type="project" value="GO_Central"/>
</dbReference>
<dbReference type="InterPro" id="IPR003309">
    <property type="entry name" value="SCAN_dom"/>
</dbReference>
<feature type="domain" description="C2H2-type" evidence="15">
    <location>
        <begin position="782"/>
        <end position="810"/>
    </location>
</feature>
<dbReference type="GO" id="GO:0006357">
    <property type="term" value="P:regulation of transcription by RNA polymerase II"/>
    <property type="evidence" value="ECO:0000318"/>
    <property type="project" value="GO_Central"/>
</dbReference>
<feature type="domain" description="C2H2-type" evidence="15">
    <location>
        <begin position="705"/>
        <end position="732"/>
    </location>
</feature>
<comment type="similarity">
    <text evidence="3">Belongs to the krueppel C2H2-type zinc-finger protein family.</text>
</comment>
<dbReference type="FunFam" id="1.10.4020.10:FF:000001">
    <property type="entry name" value="zinc finger protein 263 isoform X1"/>
    <property type="match status" value="1"/>
</dbReference>
<feature type="domain" description="SCAN box" evidence="16">
    <location>
        <begin position="205"/>
        <end position="289"/>
    </location>
</feature>
<dbReference type="AlphaFoldDB" id="A0A803TT95"/>
<keyword evidence="10" id="KW-0804">Transcription</keyword>
<name>A0A803TT95_ANOCA</name>
<evidence type="ECO:0000256" key="14">
    <source>
        <dbReference type="SAM" id="Phobius"/>
    </source>
</evidence>
<reference evidence="17" key="2">
    <citation type="submission" date="2025-08" db="UniProtKB">
        <authorList>
            <consortium name="Ensembl"/>
        </authorList>
    </citation>
    <scope>IDENTIFICATION</scope>
</reference>
<dbReference type="PROSITE" id="PS50157">
    <property type="entry name" value="ZINC_FINGER_C2H2_2"/>
    <property type="match status" value="15"/>
</dbReference>
<feature type="domain" description="C2H2-type" evidence="15">
    <location>
        <begin position="368"/>
        <end position="395"/>
    </location>
</feature>
<dbReference type="PROSITE" id="PS50804">
    <property type="entry name" value="SCAN_BOX"/>
    <property type="match status" value="1"/>
</dbReference>
<dbReference type="FunFam" id="3.30.160.60:FF:002343">
    <property type="entry name" value="Zinc finger protein 33A"/>
    <property type="match status" value="3"/>
</dbReference>
<dbReference type="FunFam" id="3.30.160.60:FF:000094">
    <property type="entry name" value="Zinc finger protein 605"/>
    <property type="match status" value="1"/>
</dbReference>
<reference evidence="17" key="1">
    <citation type="submission" date="2009-12" db="EMBL/GenBank/DDBJ databases">
        <title>The Genome Sequence of Anolis carolinensis (Green Anole Lizard).</title>
        <authorList>
            <consortium name="The Genome Sequencing Platform"/>
            <person name="Di Palma F."/>
            <person name="Alfoldi J."/>
            <person name="Heiman D."/>
            <person name="Young S."/>
            <person name="Grabherr M."/>
            <person name="Johnson J."/>
            <person name="Lander E.S."/>
            <person name="Lindblad-Toh K."/>
        </authorList>
    </citation>
    <scope>NUCLEOTIDE SEQUENCE [LARGE SCALE GENOMIC DNA]</scope>
    <source>
        <strain evidence="17">JBL SC #1</strain>
    </source>
</reference>
<evidence type="ECO:0000313" key="18">
    <source>
        <dbReference type="Proteomes" id="UP000001646"/>
    </source>
</evidence>
<dbReference type="Pfam" id="PF02023">
    <property type="entry name" value="SCAN"/>
    <property type="match status" value="1"/>
</dbReference>
<dbReference type="SUPFAM" id="SSF47353">
    <property type="entry name" value="Retrovirus capsid dimerization domain-like"/>
    <property type="match status" value="1"/>
</dbReference>
<gene>
    <name evidence="17" type="primary">LOC103280888</name>
</gene>
<keyword evidence="8" id="KW-0805">Transcription regulation</keyword>
<dbReference type="Pfam" id="PF00096">
    <property type="entry name" value="zf-C2H2"/>
    <property type="match status" value="8"/>
</dbReference>
<dbReference type="PROSITE" id="PS00028">
    <property type="entry name" value="ZINC_FINGER_C2H2_1"/>
    <property type="match status" value="12"/>
</dbReference>
<reference evidence="17" key="3">
    <citation type="submission" date="2025-09" db="UniProtKB">
        <authorList>
            <consortium name="Ensembl"/>
        </authorList>
    </citation>
    <scope>IDENTIFICATION</scope>
</reference>
<dbReference type="Ensembl" id="ENSACAT00000049134.1">
    <property type="protein sequence ID" value="ENSACAP00000038435.1"/>
    <property type="gene ID" value="ENSACAG00000039186.1"/>
</dbReference>
<evidence type="ECO:0000256" key="3">
    <source>
        <dbReference type="ARBA" id="ARBA00006991"/>
    </source>
</evidence>
<feature type="domain" description="C2H2-type" evidence="15">
    <location>
        <begin position="591"/>
        <end position="619"/>
    </location>
</feature>
<keyword evidence="4" id="KW-0479">Metal-binding</keyword>
<keyword evidence="18" id="KW-1185">Reference proteome</keyword>
<dbReference type="SMART" id="SM00355">
    <property type="entry name" value="ZnF_C2H2"/>
    <property type="match status" value="16"/>
</dbReference>
<evidence type="ECO:0000313" key="17">
    <source>
        <dbReference type="Ensembl" id="ENSACAP00000038435.1"/>
    </source>
</evidence>
<dbReference type="PANTHER" id="PTHR24399">
    <property type="entry name" value="ZINC FINGER AND BTB DOMAIN-CONTAINING"/>
    <property type="match status" value="1"/>
</dbReference>
<feature type="domain" description="C2H2-type" evidence="15">
    <location>
        <begin position="891"/>
        <end position="918"/>
    </location>
</feature>